<reference evidence="3" key="1">
    <citation type="submission" date="2021-03" db="EMBL/GenBank/DDBJ databases">
        <title>Antimicrobial resistance genes in bacteria isolated from Japanese honey, and their potential for conferring macrolide and lincosamide resistance in the American foulbrood pathogen Paenibacillus larvae.</title>
        <authorList>
            <person name="Okamoto M."/>
            <person name="Kumagai M."/>
            <person name="Kanamori H."/>
            <person name="Takamatsu D."/>
        </authorList>
    </citation>
    <scope>NUCLEOTIDE SEQUENCE</scope>
    <source>
        <strain evidence="3">J2TS6</strain>
    </source>
</reference>
<dbReference type="AlphaFoldDB" id="A0A919XP68"/>
<proteinExistence type="predicted"/>
<dbReference type="InterPro" id="IPR010090">
    <property type="entry name" value="Phage_tape_meas"/>
</dbReference>
<feature type="domain" description="Phage tail tape measure protein" evidence="2">
    <location>
        <begin position="137"/>
        <end position="319"/>
    </location>
</feature>
<name>A0A919XP68_9BACL</name>
<dbReference type="EMBL" id="BORQ01000007">
    <property type="protein sequence ID" value="GIO33738.1"/>
    <property type="molecule type" value="Genomic_DNA"/>
</dbReference>
<sequence>MPKKYEMSFELNGEIDPRLSRTFDSLSRDVTELGKDFNSLQRTRGFGKITRDAEEATEAFHDLREQAREFKEVFDKTLQFTGAHKIITTVGDMFSNMIGEVGALDDSVHQMGAATGATTQEMAQFKDIIQDIYDRNFGEGFRDIADSLVNVKQVTGLTGDALEQATKNAIILRDTFGYDVKESVRTIDALMRNMGITAEQAFNLIAQGGQRGLNRYDDFLDTINEYSVHFKDAGYSAEQMFSILESGSKSGTWNLDKMGDLLKEFNIRIRSGDDKVNDTMAALFAPEGIDNFIEALKKGGAKTKEYQELLKHVSKDTAKNLIKDLNDTGKKSQKAAEAITETMSDSGRIFQGLSNGSMQAKDALNEIIGKLDQIDDKNYRNQLAVELFGTQYEDLKGAAVDALKDINGEYDKTLDTMQQIEGVKYSSLTKDIQKLGRELMTNLVIPIGEDLMPVLQDLTHWASDNKELVKTLALGVPAAMLTKNAVSMSKDFAKVGKSLFDTTNGVSKFGRALTFMTNPVGIAVGALGLITTGVIAYKKHQEEARQALIHMGDTLQKSFDDYSSIDHTTKRTQNLIREYDRLTAKIKDVKTPANELTEARRKLADVEKELIELNPQILKAEDAKSDSFREQLNVADKLNQTQREMERRDLESAVLDAEKNLPNLVSEYEQMKNNAKEYEKSYLDAKKAYADFTSYAERAREIYSSTQDGSEERRRQEDSLADEIYKATGIDFINRIGQLSEARDQYGELFDSLRTKLNETQSSISETEKTYQQLYDQQVKLIEMQDLGGQTIQNQAGQYSKLTAAEKQRFDQAVSEIQKLNSEMDDLPLSKKIDLNVIWRQAGFDAVQAAQKSLTGKANVGIKVPGAQVSAFADGGHVTSPTLAMIGEGGDDEFVIPVNNSRRSRGLYAAAGEALGMSSGGSFAPVYNPQIIIQGNADEKVVRSVLNDDQKRWEQNMAAWQRQQQRRSLV</sequence>
<evidence type="ECO:0000313" key="3">
    <source>
        <dbReference type="EMBL" id="GIO33738.1"/>
    </source>
</evidence>
<accession>A0A919XP68</accession>
<feature type="coiled-coil region" evidence="1">
    <location>
        <begin position="654"/>
        <end position="688"/>
    </location>
</feature>
<keyword evidence="4" id="KW-1185">Reference proteome</keyword>
<organism evidence="3 4">
    <name type="scientific">Paenibacillus albilobatus</name>
    <dbReference type="NCBI Taxonomy" id="2716884"/>
    <lineage>
        <taxon>Bacteria</taxon>
        <taxon>Bacillati</taxon>
        <taxon>Bacillota</taxon>
        <taxon>Bacilli</taxon>
        <taxon>Bacillales</taxon>
        <taxon>Paenibacillaceae</taxon>
        <taxon>Paenibacillus</taxon>
    </lineage>
</organism>
<dbReference type="RefSeq" id="WP_212958627.1">
    <property type="nucleotide sequence ID" value="NZ_BORQ01000007.1"/>
</dbReference>
<evidence type="ECO:0000256" key="1">
    <source>
        <dbReference type="SAM" id="Coils"/>
    </source>
</evidence>
<keyword evidence="1" id="KW-0175">Coiled coil</keyword>
<gene>
    <name evidence="3" type="ORF">J2TS6_48790</name>
</gene>
<protein>
    <recommendedName>
        <fullName evidence="2">Phage tail tape measure protein domain-containing protein</fullName>
    </recommendedName>
</protein>
<comment type="caution">
    <text evidence="3">The sequence shown here is derived from an EMBL/GenBank/DDBJ whole genome shotgun (WGS) entry which is preliminary data.</text>
</comment>
<dbReference type="Pfam" id="PF10145">
    <property type="entry name" value="PhageMin_Tail"/>
    <property type="match status" value="1"/>
</dbReference>
<dbReference type="Proteomes" id="UP000679779">
    <property type="component" value="Unassembled WGS sequence"/>
</dbReference>
<evidence type="ECO:0000313" key="4">
    <source>
        <dbReference type="Proteomes" id="UP000679779"/>
    </source>
</evidence>
<evidence type="ECO:0000259" key="2">
    <source>
        <dbReference type="Pfam" id="PF10145"/>
    </source>
</evidence>